<reference evidence="1" key="1">
    <citation type="submission" date="2023-04" db="EMBL/GenBank/DDBJ databases">
        <title>A chromosome-level genome assembly of the parasitoid wasp Eretmocerus hayati.</title>
        <authorList>
            <person name="Zhong Y."/>
            <person name="Liu S."/>
            <person name="Liu Y."/>
        </authorList>
    </citation>
    <scope>NUCLEOTIDE SEQUENCE</scope>
    <source>
        <strain evidence="1">ZJU_SS_LIU_2023</strain>
    </source>
</reference>
<protein>
    <submittedName>
        <fullName evidence="1">Uncharacterized protein</fullName>
    </submittedName>
</protein>
<evidence type="ECO:0000313" key="2">
    <source>
        <dbReference type="Proteomes" id="UP001239111"/>
    </source>
</evidence>
<name>A0ACC2N1F7_9HYME</name>
<dbReference type="EMBL" id="CM056744">
    <property type="protein sequence ID" value="KAJ8664813.1"/>
    <property type="molecule type" value="Genomic_DNA"/>
</dbReference>
<dbReference type="Proteomes" id="UP001239111">
    <property type="component" value="Chromosome 4"/>
</dbReference>
<sequence length="464" mass="50905">MYVEEAVAQQIVDQIGFGKFNLRAILVGALCSLDTAFSMISLGFVISVAACDFQMNTIEKGRLNAAPMLGMVIGSTMWGYVADLKGRKPALLASVALQVLSDFSAAVIPSYTVFVTLKVFSGIGFAGQLSAVYPFVGEFQPTKCRHQVLSCMELFWSFGIIGVSLLAWLIIPMKIEIHALGVVIGSWNVFVMLSTLPGVFAFLWLLTMPDTPKYLAESGKREEMLRVLSRMYVENTGNTAQQFREQLAFSPSLSISQLVSKSEVSTGVPTDGNNLAKSDQSKLGELLNNSGKQMKALLTRPHNKRIAATSIIIFCMSSTYYSLMTWFPELFQRFAAFEQAFPNESANICGVSNKLTNQSSNFQSMPDPYGCDTELATSVYVDNVVLGASCIPFAIIVPLTVHYVGYRFYLLLTASVSCAVTFGFFFVVNSTQNLILSCIFEAFTSLCTTIVFCILVDLFPTTLR</sequence>
<keyword evidence="2" id="KW-1185">Reference proteome</keyword>
<gene>
    <name evidence="1" type="ORF">QAD02_006475</name>
</gene>
<organism evidence="1 2">
    <name type="scientific">Eretmocerus hayati</name>
    <dbReference type="NCBI Taxonomy" id="131215"/>
    <lineage>
        <taxon>Eukaryota</taxon>
        <taxon>Metazoa</taxon>
        <taxon>Ecdysozoa</taxon>
        <taxon>Arthropoda</taxon>
        <taxon>Hexapoda</taxon>
        <taxon>Insecta</taxon>
        <taxon>Pterygota</taxon>
        <taxon>Neoptera</taxon>
        <taxon>Endopterygota</taxon>
        <taxon>Hymenoptera</taxon>
        <taxon>Apocrita</taxon>
        <taxon>Proctotrupomorpha</taxon>
        <taxon>Chalcidoidea</taxon>
        <taxon>Aphelinidae</taxon>
        <taxon>Aphelininae</taxon>
        <taxon>Eretmocerus</taxon>
    </lineage>
</organism>
<evidence type="ECO:0000313" key="1">
    <source>
        <dbReference type="EMBL" id="KAJ8664813.1"/>
    </source>
</evidence>
<comment type="caution">
    <text evidence="1">The sequence shown here is derived from an EMBL/GenBank/DDBJ whole genome shotgun (WGS) entry which is preliminary data.</text>
</comment>
<accession>A0ACC2N1F7</accession>
<proteinExistence type="predicted"/>